<keyword evidence="10" id="KW-1185">Reference proteome</keyword>
<reference evidence="9" key="2">
    <citation type="submission" date="2023-03" db="EMBL/GenBank/DDBJ databases">
        <authorList>
            <person name="Inwood S.N."/>
            <person name="Skelly J.G."/>
            <person name="Guhlin J."/>
            <person name="Harrop T.W.R."/>
            <person name="Goldson S.G."/>
            <person name="Dearden P.K."/>
        </authorList>
    </citation>
    <scope>NUCLEOTIDE SEQUENCE</scope>
    <source>
        <strain evidence="9">Irish</strain>
        <tissue evidence="9">Whole body</tissue>
    </source>
</reference>
<evidence type="ECO:0000256" key="4">
    <source>
        <dbReference type="ARBA" id="ARBA00022737"/>
    </source>
</evidence>
<dbReference type="GO" id="GO:0005876">
    <property type="term" value="C:spindle microtubule"/>
    <property type="evidence" value="ECO:0007669"/>
    <property type="project" value="TreeGrafter"/>
</dbReference>
<evidence type="ECO:0000256" key="8">
    <source>
        <dbReference type="ARBA" id="ARBA00041958"/>
    </source>
</evidence>
<keyword evidence="3" id="KW-0963">Cytoplasm</keyword>
<dbReference type="SUPFAM" id="SSF48452">
    <property type="entry name" value="TPR-like"/>
    <property type="match status" value="1"/>
</dbReference>
<keyword evidence="5" id="KW-0802">TPR repeat</keyword>
<dbReference type="Pfam" id="PF21033">
    <property type="entry name" value="RMD1-3"/>
    <property type="match status" value="1"/>
</dbReference>
<dbReference type="GO" id="GO:0008017">
    <property type="term" value="F:microtubule binding"/>
    <property type="evidence" value="ECO:0007669"/>
    <property type="project" value="TreeGrafter"/>
</dbReference>
<dbReference type="Gene3D" id="1.25.40.10">
    <property type="entry name" value="Tetratricopeptide repeat domain"/>
    <property type="match status" value="1"/>
</dbReference>
<evidence type="ECO:0000256" key="7">
    <source>
        <dbReference type="ARBA" id="ARBA00039966"/>
    </source>
</evidence>
<evidence type="ECO:0000256" key="5">
    <source>
        <dbReference type="ARBA" id="ARBA00022803"/>
    </source>
</evidence>
<dbReference type="PANTHER" id="PTHR16056">
    <property type="entry name" value="REGULATOR OF MICROTUBULE DYNAMICS PROTEIN"/>
    <property type="match status" value="1"/>
</dbReference>
<organism evidence="9 10">
    <name type="scientific">Microctonus aethiopoides</name>
    <dbReference type="NCBI Taxonomy" id="144406"/>
    <lineage>
        <taxon>Eukaryota</taxon>
        <taxon>Metazoa</taxon>
        <taxon>Ecdysozoa</taxon>
        <taxon>Arthropoda</taxon>
        <taxon>Hexapoda</taxon>
        <taxon>Insecta</taxon>
        <taxon>Pterygota</taxon>
        <taxon>Neoptera</taxon>
        <taxon>Endopterygota</taxon>
        <taxon>Hymenoptera</taxon>
        <taxon>Apocrita</taxon>
        <taxon>Ichneumonoidea</taxon>
        <taxon>Braconidae</taxon>
        <taxon>Euphorinae</taxon>
        <taxon>Microctonus</taxon>
    </lineage>
</organism>
<dbReference type="InterPro" id="IPR011990">
    <property type="entry name" value="TPR-like_helical_dom_sf"/>
</dbReference>
<dbReference type="GO" id="GO:0097431">
    <property type="term" value="C:mitotic spindle pole"/>
    <property type="evidence" value="ECO:0007669"/>
    <property type="project" value="TreeGrafter"/>
</dbReference>
<dbReference type="Proteomes" id="UP001168990">
    <property type="component" value="Unassembled WGS sequence"/>
</dbReference>
<evidence type="ECO:0000313" key="10">
    <source>
        <dbReference type="Proteomes" id="UP001168990"/>
    </source>
</evidence>
<proteinExistence type="predicted"/>
<comment type="subunit">
    <text evidence="2">Interacts with microtubules.</text>
</comment>
<dbReference type="InterPro" id="IPR049039">
    <property type="entry name" value="RMD1-3_a_helical_rpt"/>
</dbReference>
<comment type="caution">
    <text evidence="9">The sequence shown here is derived from an EMBL/GenBank/DDBJ whole genome shotgun (WGS) entry which is preliminary data.</text>
</comment>
<protein>
    <recommendedName>
        <fullName evidence="7">Regulator of microtubule dynamics protein 1</fullName>
    </recommendedName>
    <alternativeName>
        <fullName evidence="8">Protein FAM82B</fullName>
    </alternativeName>
</protein>
<evidence type="ECO:0000256" key="1">
    <source>
        <dbReference type="ARBA" id="ARBA00004245"/>
    </source>
</evidence>
<accession>A0AA39C3S0</accession>
<keyword evidence="4" id="KW-0677">Repeat</keyword>
<reference evidence="9" key="1">
    <citation type="journal article" date="2023" name="bioRxiv">
        <title>Scaffold-level genome assemblies of two parasitoid biocontrol wasps reveal the parthenogenesis mechanism and an associated novel virus.</title>
        <authorList>
            <person name="Inwood S."/>
            <person name="Skelly J."/>
            <person name="Guhlin J."/>
            <person name="Harrop T."/>
            <person name="Goldson S."/>
            <person name="Dearden P."/>
        </authorList>
    </citation>
    <scope>NUCLEOTIDE SEQUENCE</scope>
    <source>
        <strain evidence="9">Irish</strain>
        <tissue evidence="9">Whole body</tissue>
    </source>
</reference>
<dbReference type="EMBL" id="JAQQBS010001425">
    <property type="protein sequence ID" value="KAK0157314.1"/>
    <property type="molecule type" value="Genomic_DNA"/>
</dbReference>
<comment type="subcellular location">
    <subcellularLocation>
        <location evidence="1">Cytoplasm</location>
        <location evidence="1">Cytoskeleton</location>
    </subcellularLocation>
</comment>
<evidence type="ECO:0000313" key="9">
    <source>
        <dbReference type="EMBL" id="KAK0157314.1"/>
    </source>
</evidence>
<name>A0AA39C3S0_9HYME</name>
<keyword evidence="6" id="KW-0206">Cytoskeleton</keyword>
<evidence type="ECO:0000256" key="3">
    <source>
        <dbReference type="ARBA" id="ARBA00022490"/>
    </source>
</evidence>
<evidence type="ECO:0000256" key="2">
    <source>
        <dbReference type="ARBA" id="ARBA00011375"/>
    </source>
</evidence>
<gene>
    <name evidence="9" type="ORF">PV328_011072</name>
</gene>
<evidence type="ECO:0000256" key="6">
    <source>
        <dbReference type="ARBA" id="ARBA00023212"/>
    </source>
</evidence>
<dbReference type="GO" id="GO:0005739">
    <property type="term" value="C:mitochondrion"/>
    <property type="evidence" value="ECO:0007669"/>
    <property type="project" value="TreeGrafter"/>
</dbReference>
<dbReference type="AlphaFoldDB" id="A0AA39C3S0"/>
<sequence length="291" mass="34076">MFVQRFFRFVESYRISQRARIIIYQTFKGPLNKYCTNKSLVNVPVISLSLWGVVKKNDSKDNTVTTKKLITKVDALYDNKEYEKIHEILTKYKDSQDVEILWRNCRALYYMSKTASDVEGKKMIYEAYNLIMEAHSIHDNHWAVHKWIAILLDSKSNYEGMKERLKQLYTIKQHMLEATKLNPHDATTLYMLGNWCYSVSDLAWYQRKIASAIFGQVPASTFEEALKYLEAAEEIDPMFYSQNLLLLAKTYLKLQRKDDAIKYLKITADFPARTDEDQKAKQEATKILGTI</sequence>
<dbReference type="PANTHER" id="PTHR16056:SF16">
    <property type="entry name" value="REGULATOR OF MICROTUBULE DYNAMICS PROTEIN 1"/>
    <property type="match status" value="1"/>
</dbReference>